<dbReference type="AlphaFoldDB" id="A0A7X0KNM4"/>
<evidence type="ECO:0000313" key="1">
    <source>
        <dbReference type="EMBL" id="MBB6357269.1"/>
    </source>
</evidence>
<reference evidence="1 2" key="1">
    <citation type="submission" date="2020-08" db="EMBL/GenBank/DDBJ databases">
        <title>Genomic Encyclopedia of Type Strains, Phase IV (KMG-IV): sequencing the most valuable type-strain genomes for metagenomic binning, comparative biology and taxonomic classification.</title>
        <authorList>
            <person name="Goeker M."/>
        </authorList>
    </citation>
    <scope>NUCLEOTIDE SEQUENCE [LARGE SCALE GENOMIC DNA]</scope>
    <source>
        <strain evidence="1 2">DSM 7051</strain>
    </source>
</reference>
<protein>
    <submittedName>
        <fullName evidence="1">Uncharacterized protein</fullName>
    </submittedName>
</protein>
<evidence type="ECO:0000313" key="2">
    <source>
        <dbReference type="Proteomes" id="UP000536262"/>
    </source>
</evidence>
<proteinExistence type="predicted"/>
<keyword evidence="2" id="KW-1185">Reference proteome</keyword>
<organism evidence="1 2">
    <name type="scientific">Aminobacter aganoensis</name>
    <dbReference type="NCBI Taxonomy" id="83264"/>
    <lineage>
        <taxon>Bacteria</taxon>
        <taxon>Pseudomonadati</taxon>
        <taxon>Pseudomonadota</taxon>
        <taxon>Alphaproteobacteria</taxon>
        <taxon>Hyphomicrobiales</taxon>
        <taxon>Phyllobacteriaceae</taxon>
        <taxon>Aminobacter</taxon>
    </lineage>
</organism>
<dbReference type="EMBL" id="JACHOU010000022">
    <property type="protein sequence ID" value="MBB6357269.1"/>
    <property type="molecule type" value="Genomic_DNA"/>
</dbReference>
<accession>A0A7X0KNM4</accession>
<gene>
    <name evidence="1" type="ORF">GGR00_005090</name>
</gene>
<name>A0A7X0KNM4_9HYPH</name>
<dbReference type="RefSeq" id="WP_184701994.1">
    <property type="nucleotide sequence ID" value="NZ_BAABEG010000004.1"/>
</dbReference>
<comment type="caution">
    <text evidence="1">The sequence shown here is derived from an EMBL/GenBank/DDBJ whole genome shotgun (WGS) entry which is preliminary data.</text>
</comment>
<sequence length="494" mass="55988">MSTSIKRGEGFTATERTLAGFADRSFLRLWSYPNTFNDRTKSSTGGGQEFADLMVVFGPHILIFSDKDATWQADKPVGLAWSRWYRRAVNASIGQLVGAERWLDLHPDRIFIDKQCEQRLPISLPPKEERITHLIAVANGCNAASRKYFGHARGTFMIEPSLKGGSHVDLDRKNFRPFTVGDTNPDGTFVHVFDQAGLELVMRELDTITDFTDYLQARARLLRSGRLAIAAGEDDLIATYMMNAFTDGKAAFVPKKLRIKARRSVFVIPEGQYETYASSTIYHQFNGAKESSRLWDRVIELISDDVLKGTSIGLLGYAPSTELSERGLRVMAAENRINRIHLAQILWSALERAVDEGFARFIRRAIIGRSRGERNVGYVFLSVAHEKNFGTLDEYRKYRGGMLETYCLAFFSEQPQLETVVGIALDVYRGNGQIRSRSEDLLVMDAPDWTPELRASLATNREAFDLADPKDLESTFRRGRRVKSPFRVKRHKHR</sequence>
<dbReference type="Proteomes" id="UP000536262">
    <property type="component" value="Unassembled WGS sequence"/>
</dbReference>